<dbReference type="PANTHER" id="PTHR10540">
    <property type="entry name" value="EUKARYOTIC TRANSLATION INITIATION FACTOR 3 SUBUNIT F-RELATED"/>
    <property type="match status" value="1"/>
</dbReference>
<dbReference type="GO" id="GO:0071541">
    <property type="term" value="C:eukaryotic translation initiation factor 3 complex, eIF3m"/>
    <property type="evidence" value="ECO:0007669"/>
    <property type="project" value="TreeGrafter"/>
</dbReference>
<reference evidence="2 3" key="1">
    <citation type="journal article" date="2016" name="Proc. Natl. Acad. Sci. U.S.A.">
        <title>Comparative genomics of biotechnologically important yeasts.</title>
        <authorList>
            <person name="Riley R."/>
            <person name="Haridas S."/>
            <person name="Wolfe K.H."/>
            <person name="Lopes M.R."/>
            <person name="Hittinger C.T."/>
            <person name="Goeker M."/>
            <person name="Salamov A.A."/>
            <person name="Wisecaver J.H."/>
            <person name="Long T.M."/>
            <person name="Calvey C.H."/>
            <person name="Aerts A.L."/>
            <person name="Barry K.W."/>
            <person name="Choi C."/>
            <person name="Clum A."/>
            <person name="Coughlan A.Y."/>
            <person name="Deshpande S."/>
            <person name="Douglass A.P."/>
            <person name="Hanson S.J."/>
            <person name="Klenk H.-P."/>
            <person name="LaButti K.M."/>
            <person name="Lapidus A."/>
            <person name="Lindquist E.A."/>
            <person name="Lipzen A.M."/>
            <person name="Meier-Kolthoff J.P."/>
            <person name="Ohm R.A."/>
            <person name="Otillar R.P."/>
            <person name="Pangilinan J.L."/>
            <person name="Peng Y."/>
            <person name="Rokas A."/>
            <person name="Rosa C.A."/>
            <person name="Scheuner C."/>
            <person name="Sibirny A.A."/>
            <person name="Slot J.C."/>
            <person name="Stielow J.B."/>
            <person name="Sun H."/>
            <person name="Kurtzman C.P."/>
            <person name="Blackwell M."/>
            <person name="Grigoriev I.V."/>
            <person name="Jeffries T.W."/>
        </authorList>
    </citation>
    <scope>NUCLEOTIDE SEQUENCE [LARGE SCALE GENOMIC DNA]</scope>
    <source>
        <strain evidence="3">ATCC 58044 / CBS 1984 / NCYC 433 / NRRL Y-366-8</strain>
    </source>
</reference>
<dbReference type="InterPro" id="IPR037518">
    <property type="entry name" value="MPN"/>
</dbReference>
<dbReference type="STRING" id="683960.A0A1E3P5X3"/>
<name>A0A1E3P5X3_WICAA</name>
<protein>
    <recommendedName>
        <fullName evidence="1">MPN domain-containing protein</fullName>
    </recommendedName>
</protein>
<evidence type="ECO:0000259" key="1">
    <source>
        <dbReference type="PROSITE" id="PS50249"/>
    </source>
</evidence>
<dbReference type="EMBL" id="KV454209">
    <property type="protein sequence ID" value="ODQ60846.1"/>
    <property type="molecule type" value="Genomic_DNA"/>
</dbReference>
<proteinExistence type="predicted"/>
<dbReference type="InterPro" id="IPR024969">
    <property type="entry name" value="EIF3F/CSN6-like_C"/>
</dbReference>
<dbReference type="GO" id="GO:0008237">
    <property type="term" value="F:metallopeptidase activity"/>
    <property type="evidence" value="ECO:0007669"/>
    <property type="project" value="InterPro"/>
</dbReference>
<dbReference type="PANTHER" id="PTHR10540:SF6">
    <property type="entry name" value="EUKARYOTIC TRANSLATION INITIATION FACTOR 3 SUBUNIT F"/>
    <property type="match status" value="1"/>
</dbReference>
<dbReference type="PROSITE" id="PS50249">
    <property type="entry name" value="MPN"/>
    <property type="match status" value="1"/>
</dbReference>
<dbReference type="AlphaFoldDB" id="A0A1E3P5X3"/>
<sequence>MSQSLHIVRPNLTNAFGSLSTAPINVTLQAPALFQLLEFALRAEADSRVIGTLLGTRSDDGSEIEIKDAYIVPHHEEGDEVTIEEYQHRSLYQLHKRANPKDSILGWFSSNPTVDSFTALVHDFYSRSADGTFPHPAIHLTLSKDNLNEGELSSIPTINTYIASPVGAVGATAANLKLDKSSSYLFTPISNKIAFDVAENSVLSYASNAVFNEEDSQSIELNSTSVDLKLLTEHLNKIDLIIGSTLKYIDQVEKKEIKGDEVFGKFLLTNLKSNLNSINLEQLEKQFNSHIQDTLMVEYLASSVKTQLELSAKLTTLI</sequence>
<keyword evidence="3" id="KW-1185">Reference proteome</keyword>
<evidence type="ECO:0000313" key="2">
    <source>
        <dbReference type="EMBL" id="ODQ60846.1"/>
    </source>
</evidence>
<dbReference type="RefSeq" id="XP_019040053.1">
    <property type="nucleotide sequence ID" value="XM_019184565.1"/>
</dbReference>
<gene>
    <name evidence="2" type="ORF">WICANDRAFT_77519</name>
</gene>
<feature type="domain" description="MPN" evidence="1">
    <location>
        <begin position="26"/>
        <end position="163"/>
    </location>
</feature>
<organism evidence="2 3">
    <name type="scientific">Wickerhamomyces anomalus (strain ATCC 58044 / CBS 1984 / NCYC 433 / NRRL Y-366-8)</name>
    <name type="common">Yeast</name>
    <name type="synonym">Hansenula anomala</name>
    <dbReference type="NCBI Taxonomy" id="683960"/>
    <lineage>
        <taxon>Eukaryota</taxon>
        <taxon>Fungi</taxon>
        <taxon>Dikarya</taxon>
        <taxon>Ascomycota</taxon>
        <taxon>Saccharomycotina</taxon>
        <taxon>Saccharomycetes</taxon>
        <taxon>Phaffomycetales</taxon>
        <taxon>Wickerhamomycetaceae</taxon>
        <taxon>Wickerhamomyces</taxon>
    </lineage>
</organism>
<dbReference type="Pfam" id="PF13012">
    <property type="entry name" value="MitMem_reg"/>
    <property type="match status" value="1"/>
</dbReference>
<dbReference type="GO" id="GO:0031369">
    <property type="term" value="F:translation initiation factor binding"/>
    <property type="evidence" value="ECO:0007669"/>
    <property type="project" value="TreeGrafter"/>
</dbReference>
<evidence type="ECO:0000313" key="3">
    <source>
        <dbReference type="Proteomes" id="UP000094112"/>
    </source>
</evidence>
<dbReference type="GO" id="GO:0003743">
    <property type="term" value="F:translation initiation factor activity"/>
    <property type="evidence" value="ECO:0007669"/>
    <property type="project" value="TreeGrafter"/>
</dbReference>
<dbReference type="Pfam" id="PF01398">
    <property type="entry name" value="JAB"/>
    <property type="match status" value="1"/>
</dbReference>
<dbReference type="GeneID" id="30201811"/>
<accession>A0A1E3P5X3</accession>
<dbReference type="OrthoDB" id="25498at2759"/>
<dbReference type="Proteomes" id="UP000094112">
    <property type="component" value="Unassembled WGS sequence"/>
</dbReference>
<dbReference type="Gene3D" id="3.40.140.10">
    <property type="entry name" value="Cytidine Deaminase, domain 2"/>
    <property type="match status" value="1"/>
</dbReference>
<dbReference type="InterPro" id="IPR000555">
    <property type="entry name" value="JAMM/MPN+_dom"/>
</dbReference>